<organism evidence="1 2">
    <name type="scientific">Lactuca saligna</name>
    <name type="common">Willowleaf lettuce</name>
    <dbReference type="NCBI Taxonomy" id="75948"/>
    <lineage>
        <taxon>Eukaryota</taxon>
        <taxon>Viridiplantae</taxon>
        <taxon>Streptophyta</taxon>
        <taxon>Embryophyta</taxon>
        <taxon>Tracheophyta</taxon>
        <taxon>Spermatophyta</taxon>
        <taxon>Magnoliopsida</taxon>
        <taxon>eudicotyledons</taxon>
        <taxon>Gunneridae</taxon>
        <taxon>Pentapetalae</taxon>
        <taxon>asterids</taxon>
        <taxon>campanulids</taxon>
        <taxon>Asterales</taxon>
        <taxon>Asteraceae</taxon>
        <taxon>Cichorioideae</taxon>
        <taxon>Cichorieae</taxon>
        <taxon>Lactucinae</taxon>
        <taxon>Lactuca</taxon>
    </lineage>
</organism>
<accession>A0AA35ZPQ4</accession>
<dbReference type="Proteomes" id="UP001177003">
    <property type="component" value="Chromosome 8"/>
</dbReference>
<evidence type="ECO:0000313" key="1">
    <source>
        <dbReference type="EMBL" id="CAI9296609.1"/>
    </source>
</evidence>
<dbReference type="EMBL" id="OX465084">
    <property type="protein sequence ID" value="CAI9296609.1"/>
    <property type="molecule type" value="Genomic_DNA"/>
</dbReference>
<gene>
    <name evidence="1" type="ORF">LSALG_LOCUS35465</name>
</gene>
<evidence type="ECO:0000313" key="2">
    <source>
        <dbReference type="Proteomes" id="UP001177003"/>
    </source>
</evidence>
<protein>
    <submittedName>
        <fullName evidence="1">Uncharacterized protein</fullName>
    </submittedName>
</protein>
<dbReference type="AlphaFoldDB" id="A0AA35ZPQ4"/>
<keyword evidence="2" id="KW-1185">Reference proteome</keyword>
<name>A0AA35ZPQ4_LACSI</name>
<proteinExistence type="predicted"/>
<reference evidence="1" key="1">
    <citation type="submission" date="2023-04" db="EMBL/GenBank/DDBJ databases">
        <authorList>
            <person name="Vijverberg K."/>
            <person name="Xiong W."/>
            <person name="Schranz E."/>
        </authorList>
    </citation>
    <scope>NUCLEOTIDE SEQUENCE</scope>
</reference>
<sequence>MRRSQDAYEEKKAESQVKEVELPCEAGVGFKKRKDIIVMHGYLRILQDVFHIGMEKISQEMMKCSRSLFPNDDEYSKVLDDYAIFSMKSDPFEDLTNISKMATMKPKNLWVNFGAHTHFLQTLAFRLLGQPIFFLLC</sequence>